<feature type="compositionally biased region" description="Basic and acidic residues" evidence="1">
    <location>
        <begin position="143"/>
        <end position="154"/>
    </location>
</feature>
<feature type="region of interest" description="Disordered" evidence="1">
    <location>
        <begin position="1"/>
        <end position="34"/>
    </location>
</feature>
<evidence type="ECO:0000256" key="1">
    <source>
        <dbReference type="SAM" id="MobiDB-lite"/>
    </source>
</evidence>
<evidence type="ECO:0000313" key="3">
    <source>
        <dbReference type="Proteomes" id="UP001153636"/>
    </source>
</evidence>
<evidence type="ECO:0000313" key="2">
    <source>
        <dbReference type="EMBL" id="CAH1113876.1"/>
    </source>
</evidence>
<dbReference type="AlphaFoldDB" id="A0A9P0D947"/>
<feature type="compositionally biased region" description="Polar residues" evidence="1">
    <location>
        <begin position="1"/>
        <end position="26"/>
    </location>
</feature>
<name>A0A9P0D947_9CUCU</name>
<protein>
    <submittedName>
        <fullName evidence="2">Uncharacterized protein</fullName>
    </submittedName>
</protein>
<sequence length="328" mass="37469">MDSQDENTNNSSENSVIQVDKGSNPNPTIPTGVKPKFKTLPLPSNVVTTLLDFKTNDYQIESNTITGADLPKVDLLQDNDSVDNTQTQGGPSSFRSEYEYALSTQKDTNLNRVAENIFREEAAASEDENTRSRRPSQTNPNDKTTRPKTTELKQAKSKITMPPIVIDGKTTNPKNLIQDIKAFAIGSFSIKHTNYTTVLFIDEKEDHEKVLANIKLDKMPYHTYTNNEDKSHAFVLRGLSEGTKITDIELDMEEQYEIKTRAIYKMKTKDRPLYLVITVPAITLDYLNRNARRVLYTRVVWEIRKSAKQIIQCHTCQERITIYNYDTY</sequence>
<dbReference type="Proteomes" id="UP001153636">
    <property type="component" value="Chromosome 7"/>
</dbReference>
<organism evidence="2 3">
    <name type="scientific">Psylliodes chrysocephalus</name>
    <dbReference type="NCBI Taxonomy" id="3402493"/>
    <lineage>
        <taxon>Eukaryota</taxon>
        <taxon>Metazoa</taxon>
        <taxon>Ecdysozoa</taxon>
        <taxon>Arthropoda</taxon>
        <taxon>Hexapoda</taxon>
        <taxon>Insecta</taxon>
        <taxon>Pterygota</taxon>
        <taxon>Neoptera</taxon>
        <taxon>Endopterygota</taxon>
        <taxon>Coleoptera</taxon>
        <taxon>Polyphaga</taxon>
        <taxon>Cucujiformia</taxon>
        <taxon>Chrysomeloidea</taxon>
        <taxon>Chrysomelidae</taxon>
        <taxon>Galerucinae</taxon>
        <taxon>Alticini</taxon>
        <taxon>Psylliodes</taxon>
    </lineage>
</organism>
<accession>A0A9P0D947</accession>
<reference evidence="2" key="1">
    <citation type="submission" date="2022-01" db="EMBL/GenBank/DDBJ databases">
        <authorList>
            <person name="King R."/>
        </authorList>
    </citation>
    <scope>NUCLEOTIDE SEQUENCE</scope>
</reference>
<keyword evidence="3" id="KW-1185">Reference proteome</keyword>
<feature type="region of interest" description="Disordered" evidence="1">
    <location>
        <begin position="120"/>
        <end position="155"/>
    </location>
</feature>
<proteinExistence type="predicted"/>
<gene>
    <name evidence="2" type="ORF">PSYICH_LOCUS13682</name>
</gene>
<dbReference type="EMBL" id="OV651819">
    <property type="protein sequence ID" value="CAH1113876.1"/>
    <property type="molecule type" value="Genomic_DNA"/>
</dbReference>